<sequence>MKKSQFLCLFILLGILLFAVILPILLSKIYITYSTPCFIVLGIAMTVASGIMSFFITRAILACQDTTEIHSTLPSIKENEQIALFIPLSDDQLNRLDPNSKIVEIKYDRVATGINLNGEKDIVLNITQKKYGLCATRVVDVVVNSDRKCMLLTSNQGIAQVSGRGIFIVVNKRPSTIKDITSKMRFYIKYPEMKDGVLSLTCNYSAMCSSIKGALGMLRYKVESAGDCEEQMSLYELLLKEMFRSCPSDSSLVVPSDTSIRSGTESLWINQSDGQLTMALLINFSTSMVLGRGSRLNNDKKLFAKITLLQDYIVQNGITSDPEIFPKLFEKIRYKFCKVHRAISQYRCLYNDYYTKYGVTFSELIRSEIRNGNTILAAMVAIASYQCRGTDFATATNSFLKEILSSVGSSNLIAEVNDIINGDLYARVNLNSYKLLGLGISSALKVISKSLGAFCTNEQLIDCARNYIMSKCYSSVTTLEVVPCSLKFRSVQDIMLCNVTTSEPVVDNSNVECFSHGIGM</sequence>
<dbReference type="Proteomes" id="UP000033546">
    <property type="component" value="Unassembled WGS sequence"/>
</dbReference>
<name>A0A0F3NDY1_9RICK</name>
<feature type="transmembrane region" description="Helical" evidence="1">
    <location>
        <begin position="6"/>
        <end position="26"/>
    </location>
</feature>
<keyword evidence="1" id="KW-0812">Transmembrane</keyword>
<evidence type="ECO:0000313" key="2">
    <source>
        <dbReference type="EMBL" id="KJV65966.1"/>
    </source>
</evidence>
<proteinExistence type="predicted"/>
<dbReference type="EMBL" id="LANU01000001">
    <property type="protein sequence ID" value="KJV65966.1"/>
    <property type="molecule type" value="Genomic_DNA"/>
</dbReference>
<reference evidence="2 3" key="1">
    <citation type="submission" date="2015-02" db="EMBL/GenBank/DDBJ databases">
        <title>Genome Sequencing of Rickettsiales.</title>
        <authorList>
            <person name="Daugherty S.C."/>
            <person name="Su Q."/>
            <person name="Abolude K."/>
            <person name="Beier-Sexton M."/>
            <person name="Carlyon J.A."/>
            <person name="Carter R."/>
            <person name="Day N.P."/>
            <person name="Dumler S.J."/>
            <person name="Dyachenko V."/>
            <person name="Godinez A."/>
            <person name="Kurtti T.J."/>
            <person name="Lichay M."/>
            <person name="Mullins K.E."/>
            <person name="Ott S."/>
            <person name="Pappas-Brown V."/>
            <person name="Paris D.H."/>
            <person name="Patel P."/>
            <person name="Richards A.L."/>
            <person name="Sadzewicz L."/>
            <person name="Sears K."/>
            <person name="Seidman D."/>
            <person name="Sengamalay N."/>
            <person name="Stenos J."/>
            <person name="Tallon L.J."/>
            <person name="Vincent G."/>
            <person name="Fraser C.M."/>
            <person name="Munderloh U."/>
            <person name="Dunning-Hotopp J.C."/>
        </authorList>
    </citation>
    <scope>NUCLEOTIDE SEQUENCE [LARGE SCALE GENOMIC DNA]</scope>
    <source>
        <strain evidence="2 3">EmCRT</strain>
    </source>
</reference>
<accession>A0A0F3NDY1</accession>
<feature type="transmembrane region" description="Helical" evidence="1">
    <location>
        <begin position="38"/>
        <end position="61"/>
    </location>
</feature>
<organism evidence="2 3">
    <name type="scientific">Ehrlichia cf. muris str. EmCRT</name>
    <dbReference type="NCBI Taxonomy" id="1359167"/>
    <lineage>
        <taxon>Bacteria</taxon>
        <taxon>Pseudomonadati</taxon>
        <taxon>Pseudomonadota</taxon>
        <taxon>Alphaproteobacteria</taxon>
        <taxon>Rickettsiales</taxon>
        <taxon>Anaplasmataceae</taxon>
        <taxon>Ehrlichia</taxon>
    </lineage>
</organism>
<evidence type="ECO:0000256" key="1">
    <source>
        <dbReference type="SAM" id="Phobius"/>
    </source>
</evidence>
<protein>
    <submittedName>
        <fullName evidence="2">Uncharacterized protein</fullName>
    </submittedName>
</protein>
<evidence type="ECO:0000313" key="3">
    <source>
        <dbReference type="Proteomes" id="UP000033546"/>
    </source>
</evidence>
<dbReference type="AlphaFoldDB" id="A0A0F3NDY1"/>
<comment type="caution">
    <text evidence="2">The sequence shown here is derived from an EMBL/GenBank/DDBJ whole genome shotgun (WGS) entry which is preliminary data.</text>
</comment>
<gene>
    <name evidence="2" type="ORF">EMUCRT_0151</name>
</gene>
<dbReference type="PATRIC" id="fig|1359167.3.peg.146"/>
<keyword evidence="1" id="KW-0472">Membrane</keyword>
<keyword evidence="1" id="KW-1133">Transmembrane helix</keyword>